<dbReference type="InterPro" id="IPR013094">
    <property type="entry name" value="AB_hydrolase_3"/>
</dbReference>
<dbReference type="GO" id="GO:0016787">
    <property type="term" value="F:hydrolase activity"/>
    <property type="evidence" value="ECO:0007669"/>
    <property type="project" value="UniProtKB-KW"/>
</dbReference>
<dbReference type="ESTHER" id="9zzzz-a0a0g3fj64">
    <property type="family name" value="Hormone-sensitive_lipase_like"/>
</dbReference>
<dbReference type="InterPro" id="IPR050300">
    <property type="entry name" value="GDXG_lipolytic_enzyme"/>
</dbReference>
<dbReference type="Pfam" id="PF07859">
    <property type="entry name" value="Abhydrolase_3"/>
    <property type="match status" value="1"/>
</dbReference>
<dbReference type="SMR" id="A0A0G3FJ64"/>
<protein>
    <recommendedName>
        <fullName evidence="2">Alpha/beta hydrolase fold-3 domain-containing protein</fullName>
    </recommendedName>
</protein>
<reference evidence="3" key="1">
    <citation type="submission" date="2014-12" db="EMBL/GenBank/DDBJ databases">
        <title>Investigation of esterase diversity in environmental metagenomes.</title>
        <authorList>
            <person name="Popovic A."/>
            <person name="Tchigvintsev A."/>
            <person name="Nocek B."/>
            <person name="Hajighasemi M."/>
            <person name="Brown G."/>
            <person name="Xu X."/>
            <person name="Li H."/>
            <person name="Glinos J."/>
            <person name="Yim V."/>
            <person name="Pelletier E."/>
            <person name="Chernikova T.N."/>
            <person name="Golyshina O.V."/>
            <person name="Tran H."/>
            <person name="Le Paslier D."/>
            <person name="Yakimov M.M."/>
            <person name="Savchenko A."/>
            <person name="Golyshin P.N."/>
            <person name="Yakunin A.F."/>
        </authorList>
    </citation>
    <scope>NUCLEOTIDE SEQUENCE</scope>
</reference>
<name>A0A0G3FJ64_9ZZZZ</name>
<dbReference type="PANTHER" id="PTHR48081">
    <property type="entry name" value="AB HYDROLASE SUPERFAMILY PROTEIN C4A8.06C"/>
    <property type="match status" value="1"/>
</dbReference>
<dbReference type="InterPro" id="IPR029058">
    <property type="entry name" value="AB_hydrolase_fold"/>
</dbReference>
<dbReference type="SUPFAM" id="SSF53474">
    <property type="entry name" value="alpha/beta-Hydrolases"/>
    <property type="match status" value="1"/>
</dbReference>
<evidence type="ECO:0000259" key="2">
    <source>
        <dbReference type="Pfam" id="PF07859"/>
    </source>
</evidence>
<dbReference type="PANTHER" id="PTHR48081:SF8">
    <property type="entry name" value="ALPHA_BETA HYDROLASE FOLD-3 DOMAIN-CONTAINING PROTEIN-RELATED"/>
    <property type="match status" value="1"/>
</dbReference>
<sequence length="312" mass="33204">MPLHPQIEGLLQQMAAAGGKGFHQMEVDECRQTFGGLLNSLPPSQQKIASAQDRGIPSPNGPVKVRVYTPEGSGPFPVMAYFHGGGWVIGDLETHDSLCRELCGAVGMVVVSVDYRLAPEHKFPAAPDDCVAVTRWIAANAAALNADASRIAVGGDSAGGNLAAVVAQRLRDEDALKLAAQLLIYPVVHLDGVATPSMIENAEGYLLTRKDMEWFGGHYLASPADGQNASASPILAKSLAGLPPALVLTCEFDPLRDEGEKYGKALQAAGVPTTISRHDGTIHATFSFFTALEPGRRMADEAIRWLKEQLVK</sequence>
<organism evidence="3">
    <name type="scientific">uncultured organism</name>
    <dbReference type="NCBI Taxonomy" id="155900"/>
    <lineage>
        <taxon>unclassified sequences</taxon>
        <taxon>environmental samples</taxon>
    </lineage>
</organism>
<evidence type="ECO:0000313" key="3">
    <source>
        <dbReference type="EMBL" id="AKJ87246.1"/>
    </source>
</evidence>
<proteinExistence type="predicted"/>
<accession>A0A0G3FJ64</accession>
<keyword evidence="1" id="KW-0378">Hydrolase</keyword>
<dbReference type="AlphaFoldDB" id="A0A0G3FJ64"/>
<feature type="domain" description="Alpha/beta hydrolase fold-3" evidence="2">
    <location>
        <begin position="80"/>
        <end position="285"/>
    </location>
</feature>
<dbReference type="EMBL" id="KP347751">
    <property type="protein sequence ID" value="AKJ87246.1"/>
    <property type="molecule type" value="Genomic_DNA"/>
</dbReference>
<dbReference type="FunFam" id="3.40.50.1820:FF:000089">
    <property type="entry name" value="Alpha/beta hydrolase"/>
    <property type="match status" value="1"/>
</dbReference>
<evidence type="ECO:0000256" key="1">
    <source>
        <dbReference type="ARBA" id="ARBA00022801"/>
    </source>
</evidence>
<dbReference type="Gene3D" id="3.40.50.1820">
    <property type="entry name" value="alpha/beta hydrolase"/>
    <property type="match status" value="1"/>
</dbReference>